<evidence type="ECO:0000313" key="2">
    <source>
        <dbReference type="EMBL" id="CAG9983263.1"/>
    </source>
</evidence>
<feature type="domain" description="2EXR" evidence="1">
    <location>
        <begin position="5"/>
        <end position="145"/>
    </location>
</feature>
<accession>A0A9N9Y2S4</accession>
<dbReference type="InterPro" id="IPR045518">
    <property type="entry name" value="2EXR"/>
</dbReference>
<reference evidence="3" key="1">
    <citation type="submission" date="2019-06" db="EMBL/GenBank/DDBJ databases">
        <authorList>
            <person name="Broberg M."/>
        </authorList>
    </citation>
    <scope>NUCLEOTIDE SEQUENCE [LARGE SCALE GENOMIC DNA]</scope>
</reference>
<gene>
    <name evidence="2" type="ORF">CBYS24578_00010270</name>
</gene>
<sequence length="339" mass="39276">MARQFTIFSRLPSELQSHIWYWAIPRLEKRQIRMAIHYKASVTRHSCYVQTGRFCGRHGTCERSVEDTPWKPAVCMTDGYFALTPDFPEVSVAFRALLLNLQLACRDACKVFRKQYSAAMRVYEEKWRPGVRFRILRCDPANDVLVVMNANSELDTHVPPGEEQHVPSNISTLETQERNFPQDREQFENFRRVLSSFKNAAFRYVDEHLLRTLSFDPPPPGGSLSPVPSHDLEILSLYMESRENFYLWVDPDSFPEVLIHGRQRIEDLAMFRDQESGNAVVMYHDAMAVLNSYMASAKAARRQYIATADHWMPMPRDIEKVGCYIPASWVGLLIVFESE</sequence>
<dbReference type="Pfam" id="PF20150">
    <property type="entry name" value="2EXR"/>
    <property type="match status" value="1"/>
</dbReference>
<evidence type="ECO:0000313" key="3">
    <source>
        <dbReference type="Proteomes" id="UP000754883"/>
    </source>
</evidence>
<dbReference type="OrthoDB" id="5061036at2759"/>
<dbReference type="EMBL" id="CABFNO020001361">
    <property type="protein sequence ID" value="CAG9983263.1"/>
    <property type="molecule type" value="Genomic_DNA"/>
</dbReference>
<reference evidence="2 3" key="2">
    <citation type="submission" date="2021-10" db="EMBL/GenBank/DDBJ databases">
        <authorList>
            <person name="Piombo E."/>
        </authorList>
    </citation>
    <scope>NUCLEOTIDE SEQUENCE [LARGE SCALE GENOMIC DNA]</scope>
</reference>
<proteinExistence type="predicted"/>
<dbReference type="AlphaFoldDB" id="A0A9N9Y2S4"/>
<organism evidence="2 3">
    <name type="scientific">Clonostachys byssicola</name>
    <dbReference type="NCBI Taxonomy" id="160290"/>
    <lineage>
        <taxon>Eukaryota</taxon>
        <taxon>Fungi</taxon>
        <taxon>Dikarya</taxon>
        <taxon>Ascomycota</taxon>
        <taxon>Pezizomycotina</taxon>
        <taxon>Sordariomycetes</taxon>
        <taxon>Hypocreomycetidae</taxon>
        <taxon>Hypocreales</taxon>
        <taxon>Bionectriaceae</taxon>
        <taxon>Clonostachys</taxon>
    </lineage>
</organism>
<comment type="caution">
    <text evidence="2">The sequence shown here is derived from an EMBL/GenBank/DDBJ whole genome shotgun (WGS) entry which is preliminary data.</text>
</comment>
<evidence type="ECO:0000259" key="1">
    <source>
        <dbReference type="Pfam" id="PF20150"/>
    </source>
</evidence>
<dbReference type="Proteomes" id="UP000754883">
    <property type="component" value="Unassembled WGS sequence"/>
</dbReference>
<protein>
    <recommendedName>
        <fullName evidence="1">2EXR domain-containing protein</fullName>
    </recommendedName>
</protein>
<name>A0A9N9Y2S4_9HYPO</name>
<keyword evidence="3" id="KW-1185">Reference proteome</keyword>